<dbReference type="PANTHER" id="PTHR33343:SF1">
    <property type="entry name" value="LARGE RIBOSOMAL SUBUNIT PROTEIN BL35M"/>
    <property type="match status" value="1"/>
</dbReference>
<gene>
    <name evidence="7" type="ORF">Cvel_18516</name>
</gene>
<evidence type="ECO:0000256" key="1">
    <source>
        <dbReference type="ARBA" id="ARBA00006598"/>
    </source>
</evidence>
<dbReference type="HAMAP" id="MF_00514">
    <property type="entry name" value="Ribosomal_bL35"/>
    <property type="match status" value="1"/>
</dbReference>
<organism evidence="7">
    <name type="scientific">Chromera velia CCMP2878</name>
    <dbReference type="NCBI Taxonomy" id="1169474"/>
    <lineage>
        <taxon>Eukaryota</taxon>
        <taxon>Sar</taxon>
        <taxon>Alveolata</taxon>
        <taxon>Colpodellida</taxon>
        <taxon>Chromeraceae</taxon>
        <taxon>Chromera</taxon>
    </lineage>
</organism>
<dbReference type="NCBIfam" id="TIGR00001">
    <property type="entry name" value="rpmI_bact"/>
    <property type="match status" value="1"/>
</dbReference>
<feature type="compositionally biased region" description="Acidic residues" evidence="5">
    <location>
        <begin position="230"/>
        <end position="243"/>
    </location>
</feature>
<dbReference type="InterPro" id="IPR037229">
    <property type="entry name" value="Ribosomal_bL35_sf"/>
</dbReference>
<dbReference type="GO" id="GO:0003735">
    <property type="term" value="F:structural constituent of ribosome"/>
    <property type="evidence" value="ECO:0007669"/>
    <property type="project" value="InterPro"/>
</dbReference>
<feature type="chain" id="PRO_5005189023" description="50S ribosomal protein L35" evidence="6">
    <location>
        <begin position="27"/>
        <end position="250"/>
    </location>
</feature>
<evidence type="ECO:0000256" key="2">
    <source>
        <dbReference type="ARBA" id="ARBA00022980"/>
    </source>
</evidence>
<reference evidence="7" key="1">
    <citation type="submission" date="2014-11" db="EMBL/GenBank/DDBJ databases">
        <authorList>
            <person name="Otto D Thomas"/>
            <person name="Naeem Raeece"/>
        </authorList>
    </citation>
    <scope>NUCLEOTIDE SEQUENCE</scope>
</reference>
<dbReference type="InterPro" id="IPR021137">
    <property type="entry name" value="Ribosomal_bL35-like"/>
</dbReference>
<evidence type="ECO:0000256" key="3">
    <source>
        <dbReference type="ARBA" id="ARBA00023274"/>
    </source>
</evidence>
<keyword evidence="2 4" id="KW-0689">Ribosomal protein</keyword>
<name>A0A0G4FSU8_9ALVE</name>
<dbReference type="Gene3D" id="4.10.410.60">
    <property type="match status" value="1"/>
</dbReference>
<dbReference type="InterPro" id="IPR001706">
    <property type="entry name" value="Ribosomal_bL35"/>
</dbReference>
<dbReference type="VEuPathDB" id="CryptoDB:Cvel_18516"/>
<dbReference type="PROSITE" id="PS00936">
    <property type="entry name" value="RIBOSOMAL_L35"/>
    <property type="match status" value="1"/>
</dbReference>
<evidence type="ECO:0000256" key="5">
    <source>
        <dbReference type="SAM" id="MobiDB-lite"/>
    </source>
</evidence>
<sequence>MTGWSNFFGLAALLLVFHGGRLGVSGFLVPSRQSPLQQRIGSNGRARPTIPGSPFDQLISTDSDDLCQTALCAKLVRKYKLKTNRAAAKRFKITGAGRILRKHSHFRHLLRKKTPRTKQKLAKTVTIDLSTGRNNPHFHFKQLLPYERFKVKKNMPMRRRRWHWSGVKHRLPQDEALLAKLEAKKRPTPWEAILSESDRESITVGYIDEARTSFVDDLTRWGAILQGMEGPEEEEAGEPDPEPLEPVLAA</sequence>
<proteinExistence type="inferred from homology"/>
<protein>
    <recommendedName>
        <fullName evidence="4">50S ribosomal protein L35</fullName>
    </recommendedName>
</protein>
<accession>A0A0G4FSU8</accession>
<dbReference type="SMR" id="A0A0G4FSU8"/>
<keyword evidence="6" id="KW-0732">Signal</keyword>
<dbReference type="InterPro" id="IPR018265">
    <property type="entry name" value="Ribosomal_bL35_CS"/>
</dbReference>
<feature type="region of interest" description="Disordered" evidence="5">
    <location>
        <begin position="228"/>
        <end position="250"/>
    </location>
</feature>
<feature type="signal peptide" evidence="6">
    <location>
        <begin position="1"/>
        <end position="26"/>
    </location>
</feature>
<evidence type="ECO:0000256" key="6">
    <source>
        <dbReference type="SAM" id="SignalP"/>
    </source>
</evidence>
<dbReference type="AlphaFoldDB" id="A0A0G4FSU8"/>
<evidence type="ECO:0000313" key="7">
    <source>
        <dbReference type="EMBL" id="CEM17526.1"/>
    </source>
</evidence>
<dbReference type="GO" id="GO:0015934">
    <property type="term" value="C:large ribosomal subunit"/>
    <property type="evidence" value="ECO:0007669"/>
    <property type="project" value="TreeGrafter"/>
</dbReference>
<keyword evidence="3 4" id="KW-0687">Ribonucleoprotein</keyword>
<dbReference type="PANTHER" id="PTHR33343">
    <property type="entry name" value="54S RIBOSOMAL PROTEIN BL35M"/>
    <property type="match status" value="1"/>
</dbReference>
<dbReference type="Pfam" id="PF01632">
    <property type="entry name" value="Ribosomal_L35p"/>
    <property type="match status" value="1"/>
</dbReference>
<dbReference type="EMBL" id="CDMZ01000593">
    <property type="protein sequence ID" value="CEM17526.1"/>
    <property type="molecule type" value="Genomic_DNA"/>
</dbReference>
<comment type="similarity">
    <text evidence="1 4">Belongs to the bacterial ribosomal protein bL35 family.</text>
</comment>
<dbReference type="SUPFAM" id="SSF143034">
    <property type="entry name" value="L35p-like"/>
    <property type="match status" value="1"/>
</dbReference>
<evidence type="ECO:0000256" key="4">
    <source>
        <dbReference type="RuleBase" id="RU000568"/>
    </source>
</evidence>
<dbReference type="PRINTS" id="PR00064">
    <property type="entry name" value="RIBOSOMALL35"/>
</dbReference>
<dbReference type="GO" id="GO:0006412">
    <property type="term" value="P:translation"/>
    <property type="evidence" value="ECO:0007669"/>
    <property type="project" value="InterPro"/>
</dbReference>